<reference evidence="3" key="2">
    <citation type="submission" date="2015-01" db="EMBL/GenBank/DDBJ databases">
        <title>Evolutionary Origins and Diversification of the Mycorrhizal Mutualists.</title>
        <authorList>
            <consortium name="DOE Joint Genome Institute"/>
            <consortium name="Mycorrhizal Genomics Consortium"/>
            <person name="Kohler A."/>
            <person name="Kuo A."/>
            <person name="Nagy L.G."/>
            <person name="Floudas D."/>
            <person name="Copeland A."/>
            <person name="Barry K.W."/>
            <person name="Cichocki N."/>
            <person name="Veneault-Fourrey C."/>
            <person name="LaButti K."/>
            <person name="Lindquist E.A."/>
            <person name="Lipzen A."/>
            <person name="Lundell T."/>
            <person name="Morin E."/>
            <person name="Murat C."/>
            <person name="Riley R."/>
            <person name="Ohm R."/>
            <person name="Sun H."/>
            <person name="Tunlid A."/>
            <person name="Henrissat B."/>
            <person name="Grigoriev I.V."/>
            <person name="Hibbett D.S."/>
            <person name="Martin F."/>
        </authorList>
    </citation>
    <scope>NUCLEOTIDE SEQUENCE [LARGE SCALE GENOMIC DNA]</scope>
    <source>
        <strain evidence="3">Ve08.2h10</strain>
    </source>
</reference>
<feature type="domain" description="DUF6593" evidence="1">
    <location>
        <begin position="9"/>
        <end position="165"/>
    </location>
</feature>
<dbReference type="EMBL" id="KN825828">
    <property type="protein sequence ID" value="KIK81273.1"/>
    <property type="molecule type" value="Genomic_DNA"/>
</dbReference>
<name>A0A0D0D003_9AGAM</name>
<dbReference type="AlphaFoldDB" id="A0A0D0D003"/>
<proteinExistence type="predicted"/>
<gene>
    <name evidence="2" type="ORF">PAXRUDRAFT_832962</name>
</gene>
<dbReference type="Pfam" id="PF20236">
    <property type="entry name" value="DUF6593"/>
    <property type="match status" value="1"/>
</dbReference>
<accession>A0A0D0D003</accession>
<sequence>MILTLSSKNVRNTVFSNEYGQAVFVSDTPFRFGMRTTTINRHKASPGAQGYFAVVGQIDWHLWGSSIFKIGGSELDSNVFLPRHGFFGKKRTFTGPDGRHYRWDMYNRVVVLSLDDYSCTEIARYHRATLGIIGKKRKAYLEVAPQAAHMLDLVILSFIYVEKLRMNKE</sequence>
<dbReference type="InterPro" id="IPR046528">
    <property type="entry name" value="DUF6593"/>
</dbReference>
<dbReference type="InParanoid" id="A0A0D0D003"/>
<protein>
    <recommendedName>
        <fullName evidence="1">DUF6593 domain-containing protein</fullName>
    </recommendedName>
</protein>
<reference evidence="2 3" key="1">
    <citation type="submission" date="2014-04" db="EMBL/GenBank/DDBJ databases">
        <authorList>
            <consortium name="DOE Joint Genome Institute"/>
            <person name="Kuo A."/>
            <person name="Kohler A."/>
            <person name="Jargeat P."/>
            <person name="Nagy L.G."/>
            <person name="Floudas D."/>
            <person name="Copeland A."/>
            <person name="Barry K.W."/>
            <person name="Cichocki N."/>
            <person name="Veneault-Fourrey C."/>
            <person name="LaButti K."/>
            <person name="Lindquist E.A."/>
            <person name="Lipzen A."/>
            <person name="Lundell T."/>
            <person name="Morin E."/>
            <person name="Murat C."/>
            <person name="Sun H."/>
            <person name="Tunlid A."/>
            <person name="Henrissat B."/>
            <person name="Grigoriev I.V."/>
            <person name="Hibbett D.S."/>
            <person name="Martin F."/>
            <person name="Nordberg H.P."/>
            <person name="Cantor M.N."/>
            <person name="Hua S.X."/>
        </authorList>
    </citation>
    <scope>NUCLEOTIDE SEQUENCE [LARGE SCALE GENOMIC DNA]</scope>
    <source>
        <strain evidence="2 3">Ve08.2h10</strain>
    </source>
</reference>
<dbReference type="OrthoDB" id="3360976at2759"/>
<evidence type="ECO:0000259" key="1">
    <source>
        <dbReference type="Pfam" id="PF20236"/>
    </source>
</evidence>
<evidence type="ECO:0000313" key="2">
    <source>
        <dbReference type="EMBL" id="KIK81273.1"/>
    </source>
</evidence>
<organism evidence="2 3">
    <name type="scientific">Paxillus rubicundulus Ve08.2h10</name>
    <dbReference type="NCBI Taxonomy" id="930991"/>
    <lineage>
        <taxon>Eukaryota</taxon>
        <taxon>Fungi</taxon>
        <taxon>Dikarya</taxon>
        <taxon>Basidiomycota</taxon>
        <taxon>Agaricomycotina</taxon>
        <taxon>Agaricomycetes</taxon>
        <taxon>Agaricomycetidae</taxon>
        <taxon>Boletales</taxon>
        <taxon>Paxilineae</taxon>
        <taxon>Paxillaceae</taxon>
        <taxon>Paxillus</taxon>
    </lineage>
</organism>
<dbReference type="Proteomes" id="UP000054538">
    <property type="component" value="Unassembled WGS sequence"/>
</dbReference>
<evidence type="ECO:0000313" key="3">
    <source>
        <dbReference type="Proteomes" id="UP000054538"/>
    </source>
</evidence>
<dbReference type="HOGENOM" id="CLU_084280_4_1_1"/>
<keyword evidence="3" id="KW-1185">Reference proteome</keyword>